<organism evidence="6 7">
    <name type="scientific">Rhizorhapis suberifaciens</name>
    <name type="common">corky root of lettuce</name>
    <dbReference type="NCBI Taxonomy" id="13656"/>
    <lineage>
        <taxon>Bacteria</taxon>
        <taxon>Pseudomonadati</taxon>
        <taxon>Pseudomonadota</taxon>
        <taxon>Alphaproteobacteria</taxon>
        <taxon>Sphingomonadales</taxon>
        <taxon>Sphingomonadaceae</taxon>
        <taxon>Rhizorhapis</taxon>
    </lineage>
</organism>
<comment type="caution">
    <text evidence="6">The sequence shown here is derived from an EMBL/GenBank/DDBJ whole genome shotgun (WGS) entry which is preliminary data.</text>
</comment>
<evidence type="ECO:0000259" key="5">
    <source>
        <dbReference type="PROSITE" id="PS51935"/>
    </source>
</evidence>
<evidence type="ECO:0000256" key="2">
    <source>
        <dbReference type="ARBA" id="ARBA00022670"/>
    </source>
</evidence>
<dbReference type="AlphaFoldDB" id="A0A840HUM0"/>
<keyword evidence="4" id="KW-0788">Thiol protease</keyword>
<reference evidence="6 7" key="1">
    <citation type="submission" date="2020-08" db="EMBL/GenBank/DDBJ databases">
        <title>Genomic Encyclopedia of Type Strains, Phase IV (KMG-IV): sequencing the most valuable type-strain genomes for metagenomic binning, comparative biology and taxonomic classification.</title>
        <authorList>
            <person name="Goeker M."/>
        </authorList>
    </citation>
    <scope>NUCLEOTIDE SEQUENCE [LARGE SCALE GENOMIC DNA]</scope>
    <source>
        <strain evidence="6 7">DSM 7465</strain>
    </source>
</reference>
<keyword evidence="3 6" id="KW-0378">Hydrolase</keyword>
<dbReference type="PROSITE" id="PS51935">
    <property type="entry name" value="NLPC_P60"/>
    <property type="match status" value="1"/>
</dbReference>
<dbReference type="Proteomes" id="UP000575068">
    <property type="component" value="Unassembled WGS sequence"/>
</dbReference>
<sequence length="134" mass="14435">MMTDRGCVLAQEALALVGAPFRLHGRSAETGLDCVGVVALAARRAGHWAAVPDRYALRGGRLDEILAWMKAAGLASVDEMRRGDVVLVQAGVRQFHLMVFTGAGFVHAHAGLRRVVEVPGESPWPVLTIWRLVA</sequence>
<dbReference type="InterPro" id="IPR038765">
    <property type="entry name" value="Papain-like_cys_pep_sf"/>
</dbReference>
<accession>A0A840HUM0</accession>
<evidence type="ECO:0000256" key="4">
    <source>
        <dbReference type="ARBA" id="ARBA00022807"/>
    </source>
</evidence>
<keyword evidence="2" id="KW-0645">Protease</keyword>
<evidence type="ECO:0000313" key="7">
    <source>
        <dbReference type="Proteomes" id="UP000575068"/>
    </source>
</evidence>
<dbReference type="SUPFAM" id="SSF54001">
    <property type="entry name" value="Cysteine proteinases"/>
    <property type="match status" value="1"/>
</dbReference>
<dbReference type="GO" id="GO:0006508">
    <property type="term" value="P:proteolysis"/>
    <property type="evidence" value="ECO:0007669"/>
    <property type="project" value="UniProtKB-KW"/>
</dbReference>
<protein>
    <submittedName>
        <fullName evidence="6">Cell wall-associated NlpC family hydrolase</fullName>
    </submittedName>
</protein>
<dbReference type="Gene3D" id="3.90.1720.10">
    <property type="entry name" value="endopeptidase domain like (from Nostoc punctiforme)"/>
    <property type="match status" value="1"/>
</dbReference>
<dbReference type="InterPro" id="IPR000064">
    <property type="entry name" value="NLP_P60_dom"/>
</dbReference>
<proteinExistence type="inferred from homology"/>
<dbReference type="Pfam" id="PF00877">
    <property type="entry name" value="NLPC_P60"/>
    <property type="match status" value="1"/>
</dbReference>
<name>A0A840HUM0_9SPHN</name>
<evidence type="ECO:0000256" key="3">
    <source>
        <dbReference type="ARBA" id="ARBA00022801"/>
    </source>
</evidence>
<evidence type="ECO:0000256" key="1">
    <source>
        <dbReference type="ARBA" id="ARBA00007074"/>
    </source>
</evidence>
<dbReference type="GO" id="GO:0008234">
    <property type="term" value="F:cysteine-type peptidase activity"/>
    <property type="evidence" value="ECO:0007669"/>
    <property type="project" value="UniProtKB-KW"/>
</dbReference>
<feature type="domain" description="NlpC/P60" evidence="5">
    <location>
        <begin position="3"/>
        <end position="134"/>
    </location>
</feature>
<dbReference type="EMBL" id="JACHOV010000007">
    <property type="protein sequence ID" value="MBB4641725.1"/>
    <property type="molecule type" value="Genomic_DNA"/>
</dbReference>
<gene>
    <name evidence="6" type="ORF">HNQ99_002038</name>
</gene>
<evidence type="ECO:0000313" key="6">
    <source>
        <dbReference type="EMBL" id="MBB4641725.1"/>
    </source>
</evidence>
<comment type="similarity">
    <text evidence="1">Belongs to the peptidase C40 family.</text>
</comment>
<keyword evidence="7" id="KW-1185">Reference proteome</keyword>